<dbReference type="Proteomes" id="UP000324222">
    <property type="component" value="Unassembled WGS sequence"/>
</dbReference>
<feature type="region of interest" description="Disordered" evidence="1">
    <location>
        <begin position="135"/>
        <end position="173"/>
    </location>
</feature>
<dbReference type="AlphaFoldDB" id="A0A5B7GL40"/>
<evidence type="ECO:0000256" key="1">
    <source>
        <dbReference type="SAM" id="MobiDB-lite"/>
    </source>
</evidence>
<comment type="caution">
    <text evidence="2">The sequence shown here is derived from an EMBL/GenBank/DDBJ whole genome shotgun (WGS) entry which is preliminary data.</text>
</comment>
<keyword evidence="3" id="KW-1185">Reference proteome</keyword>
<proteinExistence type="predicted"/>
<evidence type="ECO:0000313" key="2">
    <source>
        <dbReference type="EMBL" id="MPC60871.1"/>
    </source>
</evidence>
<reference evidence="2 3" key="1">
    <citation type="submission" date="2019-05" db="EMBL/GenBank/DDBJ databases">
        <title>Another draft genome of Portunus trituberculatus and its Hox gene families provides insights of decapod evolution.</title>
        <authorList>
            <person name="Jeong J.-H."/>
            <person name="Song I."/>
            <person name="Kim S."/>
            <person name="Choi T."/>
            <person name="Kim D."/>
            <person name="Ryu S."/>
            <person name="Kim W."/>
        </authorList>
    </citation>
    <scope>NUCLEOTIDE SEQUENCE [LARGE SCALE GENOMIC DNA]</scope>
    <source>
        <tissue evidence="2">Muscle</tissue>
    </source>
</reference>
<gene>
    <name evidence="2" type="ORF">E2C01_054930</name>
</gene>
<dbReference type="EMBL" id="VSRR010017982">
    <property type="protein sequence ID" value="MPC60871.1"/>
    <property type="molecule type" value="Genomic_DNA"/>
</dbReference>
<feature type="compositionally biased region" description="Pro residues" evidence="1">
    <location>
        <begin position="135"/>
        <end position="145"/>
    </location>
</feature>
<sequence>MQALHSEIQDITSKNVQTKYTNLRTSFERQLKKIRTVKSGSEGKSEPVDSQWPMFHSRQILLDVVEPGPSCTTATFESHAPVASIEVCSPDESTLEEDEDLLPATGNSTFATNQDVIRIKVGTAVRILFQHCPSPPPVLGTPSQPPLNLTLSPKRTPSRKRKVDNSNEGASSSTLKILGSMSDAMSGMKSSDAMSGMKTSREFSSGSGLFVEKACERLPFHKQVMLLSKICQLLEEFPEVDIFQ</sequence>
<organism evidence="2 3">
    <name type="scientific">Portunus trituberculatus</name>
    <name type="common">Swimming crab</name>
    <name type="synonym">Neptunus trituberculatus</name>
    <dbReference type="NCBI Taxonomy" id="210409"/>
    <lineage>
        <taxon>Eukaryota</taxon>
        <taxon>Metazoa</taxon>
        <taxon>Ecdysozoa</taxon>
        <taxon>Arthropoda</taxon>
        <taxon>Crustacea</taxon>
        <taxon>Multicrustacea</taxon>
        <taxon>Malacostraca</taxon>
        <taxon>Eumalacostraca</taxon>
        <taxon>Eucarida</taxon>
        <taxon>Decapoda</taxon>
        <taxon>Pleocyemata</taxon>
        <taxon>Brachyura</taxon>
        <taxon>Eubrachyura</taxon>
        <taxon>Portunoidea</taxon>
        <taxon>Portunidae</taxon>
        <taxon>Portuninae</taxon>
        <taxon>Portunus</taxon>
    </lineage>
</organism>
<name>A0A5B7GL40_PORTR</name>
<feature type="compositionally biased region" description="Polar residues" evidence="1">
    <location>
        <begin position="146"/>
        <end position="155"/>
    </location>
</feature>
<accession>A0A5B7GL40</accession>
<protein>
    <recommendedName>
        <fullName evidence="4">MADF domain-containing protein</fullName>
    </recommendedName>
</protein>
<evidence type="ECO:0000313" key="3">
    <source>
        <dbReference type="Proteomes" id="UP000324222"/>
    </source>
</evidence>
<evidence type="ECO:0008006" key="4">
    <source>
        <dbReference type="Google" id="ProtNLM"/>
    </source>
</evidence>